<feature type="compositionally biased region" description="Basic and acidic residues" evidence="1">
    <location>
        <begin position="31"/>
        <end position="52"/>
    </location>
</feature>
<reference evidence="3 4" key="1">
    <citation type="submission" date="2016-10" db="EMBL/GenBank/DDBJ databases">
        <authorList>
            <person name="de Groot N.N."/>
        </authorList>
    </citation>
    <scope>NUCLEOTIDE SEQUENCE [LARGE SCALE GENOMIC DNA]</scope>
    <source>
        <strain evidence="3 4">DSM 21632</strain>
    </source>
</reference>
<dbReference type="EMBL" id="FNDK01000006">
    <property type="protein sequence ID" value="SDH47645.1"/>
    <property type="molecule type" value="Genomic_DNA"/>
</dbReference>
<feature type="region of interest" description="Disordered" evidence="1">
    <location>
        <begin position="124"/>
        <end position="144"/>
    </location>
</feature>
<name>A0A1G8CQ86_9BACI</name>
<evidence type="ECO:0000313" key="4">
    <source>
        <dbReference type="Proteomes" id="UP000199163"/>
    </source>
</evidence>
<feature type="transmembrane region" description="Helical" evidence="2">
    <location>
        <begin position="7"/>
        <end position="26"/>
    </location>
</feature>
<evidence type="ECO:0000256" key="1">
    <source>
        <dbReference type="SAM" id="MobiDB-lite"/>
    </source>
</evidence>
<evidence type="ECO:0000313" key="3">
    <source>
        <dbReference type="EMBL" id="SDH47645.1"/>
    </source>
</evidence>
<keyword evidence="2" id="KW-0472">Membrane</keyword>
<feature type="compositionally biased region" description="Polar residues" evidence="1">
    <location>
        <begin position="86"/>
        <end position="100"/>
    </location>
</feature>
<keyword evidence="4" id="KW-1185">Reference proteome</keyword>
<feature type="compositionally biased region" description="Low complexity" evidence="1">
    <location>
        <begin position="129"/>
        <end position="140"/>
    </location>
</feature>
<dbReference type="Proteomes" id="UP000199163">
    <property type="component" value="Unassembled WGS sequence"/>
</dbReference>
<feature type="region of interest" description="Disordered" evidence="1">
    <location>
        <begin position="31"/>
        <end position="103"/>
    </location>
</feature>
<protein>
    <submittedName>
        <fullName evidence="3">Uncharacterized protein</fullName>
    </submittedName>
</protein>
<dbReference type="RefSeq" id="WP_091272377.1">
    <property type="nucleotide sequence ID" value="NZ_FNDK01000006.1"/>
</dbReference>
<dbReference type="OrthoDB" id="2967741at2"/>
<accession>A0A1G8CQ86</accession>
<dbReference type="AlphaFoldDB" id="A0A1G8CQ86"/>
<dbReference type="STRING" id="568899.SAMN05192534_10644"/>
<gene>
    <name evidence="3" type="ORF">SAMN05192534_10644</name>
</gene>
<proteinExistence type="predicted"/>
<sequence>MEAILELVLSNIFWIALLVGGLISVFNRNKDQGEQQQGREQRKPQDEREIDWKSIFQQEDDTKTDQRRPTTPVPEAASQPAETMKNEQTSQAHEQYQQQMEELRQRKLEAEEKIKNIDTSVVTDAGIGNSSSESSSSNESHASRVLAMSKRDVMNGVIWSEVLGEPKARRLQKKAVSKAYMKRS</sequence>
<organism evidence="3 4">
    <name type="scientific">Alteribacillus persepolensis</name>
    <dbReference type="NCBI Taxonomy" id="568899"/>
    <lineage>
        <taxon>Bacteria</taxon>
        <taxon>Bacillati</taxon>
        <taxon>Bacillota</taxon>
        <taxon>Bacilli</taxon>
        <taxon>Bacillales</taxon>
        <taxon>Bacillaceae</taxon>
        <taxon>Alteribacillus</taxon>
    </lineage>
</organism>
<keyword evidence="2" id="KW-0812">Transmembrane</keyword>
<evidence type="ECO:0000256" key="2">
    <source>
        <dbReference type="SAM" id="Phobius"/>
    </source>
</evidence>
<keyword evidence="2" id="KW-1133">Transmembrane helix</keyword>